<feature type="region of interest" description="Disordered" evidence="1">
    <location>
        <begin position="1"/>
        <end position="55"/>
    </location>
</feature>
<dbReference type="EMBL" id="JAAIKC010000004">
    <property type="protein sequence ID" value="NEW07003.1"/>
    <property type="molecule type" value="Genomic_DNA"/>
</dbReference>
<dbReference type="CDD" id="cd00077">
    <property type="entry name" value="HDc"/>
    <property type="match status" value="1"/>
</dbReference>
<reference evidence="3" key="1">
    <citation type="submission" date="2020-02" db="EMBL/GenBank/DDBJ databases">
        <authorList>
            <person name="Shen X.-R."/>
            <person name="Zhang Y.-X."/>
        </authorList>
    </citation>
    <scope>NUCLEOTIDE SEQUENCE</scope>
    <source>
        <strain evidence="3">SYP-B3998</strain>
    </source>
</reference>
<sequence>MTQSDENLRAAGYEVGRGGENEQGQEQEQGKGKGQGKGQGQEQEKEQGQEQEQKQKRVLLAAESLVKAKLERDSSGHDWWHIYRVVQTTKRIATEEGADGFVCELAALLHDVVDEKLNADPAAAQRELEAWLAASGTPTVQVEHVLEIISTMSYKGGSRAPMRTLEGQVVQDADRLDAIGAVGISRVFAYSGWKGRPIHDPSVTVREQMTEAEYRGGNDTAINHFYEKLLKLKELMNTAYARKMAEERHHFMEQYLAQFYAEWEGEN</sequence>
<dbReference type="InterPro" id="IPR006674">
    <property type="entry name" value="HD_domain"/>
</dbReference>
<protein>
    <submittedName>
        <fullName evidence="3">HD domain-containing protein</fullName>
    </submittedName>
</protein>
<name>A0A6G3ZXR2_9BACL</name>
<dbReference type="Gene3D" id="1.10.472.50">
    <property type="entry name" value="HD-domain/PDEase-like"/>
    <property type="match status" value="1"/>
</dbReference>
<organism evidence="3">
    <name type="scientific">Paenibacillus sp. SYP-B3998</name>
    <dbReference type="NCBI Taxonomy" id="2678564"/>
    <lineage>
        <taxon>Bacteria</taxon>
        <taxon>Bacillati</taxon>
        <taxon>Bacillota</taxon>
        <taxon>Bacilli</taxon>
        <taxon>Bacillales</taxon>
        <taxon>Paenibacillaceae</taxon>
        <taxon>Paenibacillus</taxon>
    </lineage>
</organism>
<dbReference type="InterPro" id="IPR003607">
    <property type="entry name" value="HD/PDEase_dom"/>
</dbReference>
<evidence type="ECO:0000313" key="3">
    <source>
        <dbReference type="EMBL" id="NEW07003.1"/>
    </source>
</evidence>
<comment type="caution">
    <text evidence="3">The sequence shown here is derived from an EMBL/GenBank/DDBJ whole genome shotgun (WGS) entry which is preliminary data.</text>
</comment>
<feature type="compositionally biased region" description="Basic and acidic residues" evidence="1">
    <location>
        <begin position="42"/>
        <end position="55"/>
    </location>
</feature>
<gene>
    <name evidence="3" type="ORF">GK047_13410</name>
</gene>
<proteinExistence type="predicted"/>
<dbReference type="Pfam" id="PF01966">
    <property type="entry name" value="HD"/>
    <property type="match status" value="1"/>
</dbReference>
<evidence type="ECO:0000256" key="1">
    <source>
        <dbReference type="SAM" id="MobiDB-lite"/>
    </source>
</evidence>
<evidence type="ECO:0000259" key="2">
    <source>
        <dbReference type="SMART" id="SM00471"/>
    </source>
</evidence>
<dbReference type="PANTHER" id="PTHR33594">
    <property type="entry name" value="SUPERFAMILY HYDROLASE, PUTATIVE (AFU_ORTHOLOGUE AFUA_1G03035)-RELATED"/>
    <property type="match status" value="1"/>
</dbReference>
<feature type="domain" description="HD/PDEase" evidence="2">
    <location>
        <begin position="74"/>
        <end position="188"/>
    </location>
</feature>
<dbReference type="Gene3D" id="1.20.58.1910">
    <property type="match status" value="1"/>
</dbReference>
<dbReference type="RefSeq" id="WP_163947138.1">
    <property type="nucleotide sequence ID" value="NZ_JAAIKC010000004.1"/>
</dbReference>
<dbReference type="AlphaFoldDB" id="A0A6G3ZXR2"/>
<dbReference type="PANTHER" id="PTHR33594:SF1">
    <property type="entry name" value="HD_PDEASE DOMAIN-CONTAINING PROTEIN"/>
    <property type="match status" value="1"/>
</dbReference>
<dbReference type="SUPFAM" id="SSF109604">
    <property type="entry name" value="HD-domain/PDEase-like"/>
    <property type="match status" value="1"/>
</dbReference>
<dbReference type="SMART" id="SM00471">
    <property type="entry name" value="HDc"/>
    <property type="match status" value="1"/>
</dbReference>
<accession>A0A6G3ZXR2</accession>